<dbReference type="SMART" id="SM00458">
    <property type="entry name" value="RICIN"/>
    <property type="match status" value="2"/>
</dbReference>
<accession>A0ABX7NLK2</accession>
<dbReference type="InterPro" id="IPR035992">
    <property type="entry name" value="Ricin_B-like_lectins"/>
</dbReference>
<feature type="domain" description="GH16" evidence="3">
    <location>
        <begin position="323"/>
        <end position="569"/>
    </location>
</feature>
<dbReference type="CDD" id="cd00161">
    <property type="entry name" value="beta-trefoil_Ricin-like"/>
    <property type="match status" value="1"/>
</dbReference>
<keyword evidence="5" id="KW-1185">Reference proteome</keyword>
<feature type="signal peptide" evidence="2">
    <location>
        <begin position="1"/>
        <end position="32"/>
    </location>
</feature>
<keyword evidence="2" id="KW-0732">Signal</keyword>
<proteinExistence type="inferred from homology"/>
<dbReference type="Pfam" id="PF14200">
    <property type="entry name" value="RicinB_lectin_2"/>
    <property type="match status" value="3"/>
</dbReference>
<dbReference type="InterPro" id="IPR013320">
    <property type="entry name" value="ConA-like_dom_sf"/>
</dbReference>
<evidence type="ECO:0000313" key="5">
    <source>
        <dbReference type="Proteomes" id="UP000662747"/>
    </source>
</evidence>
<name>A0ABX7NLK2_9BACT</name>
<evidence type="ECO:0000256" key="2">
    <source>
        <dbReference type="SAM" id="SignalP"/>
    </source>
</evidence>
<dbReference type="Gene3D" id="2.80.10.50">
    <property type="match status" value="6"/>
</dbReference>
<dbReference type="Gene3D" id="2.60.120.200">
    <property type="match status" value="1"/>
</dbReference>
<dbReference type="Proteomes" id="UP000662747">
    <property type="component" value="Chromosome"/>
</dbReference>
<protein>
    <submittedName>
        <fullName evidence="4">RICIN domain-containing protein</fullName>
    </submittedName>
</protein>
<dbReference type="SUPFAM" id="SSF49899">
    <property type="entry name" value="Concanavalin A-like lectins/glucanases"/>
    <property type="match status" value="1"/>
</dbReference>
<dbReference type="Pfam" id="PF00722">
    <property type="entry name" value="Glyco_hydro_16"/>
    <property type="match status" value="1"/>
</dbReference>
<gene>
    <name evidence="4" type="ORF">JY651_29815</name>
</gene>
<dbReference type="EMBL" id="CP071090">
    <property type="protein sequence ID" value="QSQ19503.1"/>
    <property type="molecule type" value="Genomic_DNA"/>
</dbReference>
<dbReference type="RefSeq" id="WP_206721087.1">
    <property type="nucleotide sequence ID" value="NZ_CP071090.1"/>
</dbReference>
<dbReference type="SUPFAM" id="SSF50370">
    <property type="entry name" value="Ricin B-like lectins"/>
    <property type="match status" value="2"/>
</dbReference>
<dbReference type="InterPro" id="IPR000772">
    <property type="entry name" value="Ricin_B_lectin"/>
</dbReference>
<comment type="similarity">
    <text evidence="1">Belongs to the glycosyl hydrolase 16 family.</text>
</comment>
<dbReference type="PROSITE" id="PS50231">
    <property type="entry name" value="RICIN_B_LECTIN"/>
    <property type="match status" value="2"/>
</dbReference>
<sequence>MSVIDDFKRAMWRQGALAVVAGTVLVSAPALAATTTIVAQHSNKCLDVRGGPTATNDGALIEQWSCTGQTNQAWTLTDKGGGQYQLAASSSGKCVEVINGATANGAGIQQATCSGQTKQLWKLNSKGSGRYEIVAVNGGRCLDVTGGPTATGDGVLTELWDCTGEANQSWALTPPSAPPPATTAKPLVAKHSGKCLDVRGGVGAVANGDRIDQWSCTGLANQDWTPKDMGSGQYELIAKHSGKCIETINGGTANLTGLQQWDCNGQPQQLWRMQGTGPTGEYRFVHVPSGRCLDVTGGPTATADGVLTELWDCTGEANQTWTIGTPTTPPPGNTSGPYGQDASQYVLAFSDEFDNSSLDTSKWTDHLWYQPADSTPNYVISNGSLKIFPVAGTSYIRDYRHITTDGKYYQTYGYFEMEAKLPYGRGPWPAFWLYNHDQADPYRPEIDIMEAYSGGGPNSGWSDANLRPTAYGATIWTGWPGEQGGYKMVQAGTDLSAGFHKYGLKWEANRQSFYLDGNLVYTTTVSMPERMYILLSFQFGSASGAGDSTTPTGQGNAFDVRYVRAWKFK</sequence>
<feature type="chain" id="PRO_5046956062" evidence="2">
    <location>
        <begin position="33"/>
        <end position="569"/>
    </location>
</feature>
<dbReference type="InterPro" id="IPR050546">
    <property type="entry name" value="Glycosyl_Hydrlase_16"/>
</dbReference>
<evidence type="ECO:0000259" key="3">
    <source>
        <dbReference type="PROSITE" id="PS51762"/>
    </source>
</evidence>
<dbReference type="PANTHER" id="PTHR10963">
    <property type="entry name" value="GLYCOSYL HYDROLASE-RELATED"/>
    <property type="match status" value="1"/>
</dbReference>
<dbReference type="CDD" id="cd08023">
    <property type="entry name" value="GH16_laminarinase_like"/>
    <property type="match status" value="1"/>
</dbReference>
<evidence type="ECO:0000313" key="4">
    <source>
        <dbReference type="EMBL" id="QSQ19503.1"/>
    </source>
</evidence>
<dbReference type="PROSITE" id="PS51762">
    <property type="entry name" value="GH16_2"/>
    <property type="match status" value="1"/>
</dbReference>
<reference evidence="4 5" key="1">
    <citation type="submission" date="2021-02" db="EMBL/GenBank/DDBJ databases">
        <title>De Novo genome assembly of isolated myxobacteria.</title>
        <authorList>
            <person name="Stevens D.C."/>
        </authorList>
    </citation>
    <scope>NUCLEOTIDE SEQUENCE [LARGE SCALE GENOMIC DNA]</scope>
    <source>
        <strain evidence="5">SCPEA02</strain>
    </source>
</reference>
<organism evidence="4 5">
    <name type="scientific">Pyxidicoccus parkwayensis</name>
    <dbReference type="NCBI Taxonomy" id="2813578"/>
    <lineage>
        <taxon>Bacteria</taxon>
        <taxon>Pseudomonadati</taxon>
        <taxon>Myxococcota</taxon>
        <taxon>Myxococcia</taxon>
        <taxon>Myxococcales</taxon>
        <taxon>Cystobacterineae</taxon>
        <taxon>Myxococcaceae</taxon>
        <taxon>Pyxidicoccus</taxon>
    </lineage>
</organism>
<dbReference type="InterPro" id="IPR000757">
    <property type="entry name" value="Beta-glucanase-like"/>
</dbReference>
<dbReference type="PANTHER" id="PTHR10963:SF60">
    <property type="entry name" value="GRAM-NEGATIVE BACTERIA-BINDING PROTEIN 1-RELATED"/>
    <property type="match status" value="1"/>
</dbReference>
<evidence type="ECO:0000256" key="1">
    <source>
        <dbReference type="ARBA" id="ARBA00006865"/>
    </source>
</evidence>